<gene>
    <name evidence="2" type="ORF">SARC_12211</name>
</gene>
<keyword evidence="3" id="KW-1185">Reference proteome</keyword>
<accession>A0A0L0FFL3</accession>
<sequence>MTSHPNPSILQTIEDMQAETKKVSGFRLVSQPAINLEVDSDVGADRRGSGCSEADSFRRDGPISVQMNTKGPTKQNDSKLVWYQIREALHRVSNSGRISGQEF</sequence>
<evidence type="ECO:0000313" key="2">
    <source>
        <dbReference type="EMBL" id="KNC75261.1"/>
    </source>
</evidence>
<feature type="compositionally biased region" description="Polar residues" evidence="1">
    <location>
        <begin position="65"/>
        <end position="75"/>
    </location>
</feature>
<evidence type="ECO:0000313" key="3">
    <source>
        <dbReference type="Proteomes" id="UP000054560"/>
    </source>
</evidence>
<evidence type="ECO:0000256" key="1">
    <source>
        <dbReference type="SAM" id="MobiDB-lite"/>
    </source>
</evidence>
<organism evidence="2 3">
    <name type="scientific">Sphaeroforma arctica JP610</name>
    <dbReference type="NCBI Taxonomy" id="667725"/>
    <lineage>
        <taxon>Eukaryota</taxon>
        <taxon>Ichthyosporea</taxon>
        <taxon>Ichthyophonida</taxon>
        <taxon>Sphaeroforma</taxon>
    </lineage>
</organism>
<protein>
    <submittedName>
        <fullName evidence="2">Uncharacterized protein</fullName>
    </submittedName>
</protein>
<dbReference type="GeneID" id="25912715"/>
<feature type="non-terminal residue" evidence="2">
    <location>
        <position position="103"/>
    </location>
</feature>
<feature type="region of interest" description="Disordered" evidence="1">
    <location>
        <begin position="40"/>
        <end position="76"/>
    </location>
</feature>
<dbReference type="Proteomes" id="UP000054560">
    <property type="component" value="Unassembled WGS sequence"/>
</dbReference>
<dbReference type="EMBL" id="KQ243740">
    <property type="protein sequence ID" value="KNC75261.1"/>
    <property type="molecule type" value="Genomic_DNA"/>
</dbReference>
<name>A0A0L0FFL3_9EUKA</name>
<dbReference type="AlphaFoldDB" id="A0A0L0FFL3"/>
<dbReference type="RefSeq" id="XP_014149163.1">
    <property type="nucleotide sequence ID" value="XM_014293688.1"/>
</dbReference>
<reference evidence="2 3" key="1">
    <citation type="submission" date="2011-02" db="EMBL/GenBank/DDBJ databases">
        <title>The Genome Sequence of Sphaeroforma arctica JP610.</title>
        <authorList>
            <consortium name="The Broad Institute Genome Sequencing Platform"/>
            <person name="Russ C."/>
            <person name="Cuomo C."/>
            <person name="Young S.K."/>
            <person name="Zeng Q."/>
            <person name="Gargeya S."/>
            <person name="Alvarado L."/>
            <person name="Berlin A."/>
            <person name="Chapman S.B."/>
            <person name="Chen Z."/>
            <person name="Freedman E."/>
            <person name="Gellesch M."/>
            <person name="Goldberg J."/>
            <person name="Griggs A."/>
            <person name="Gujja S."/>
            <person name="Heilman E."/>
            <person name="Heiman D."/>
            <person name="Howarth C."/>
            <person name="Mehta T."/>
            <person name="Neiman D."/>
            <person name="Pearson M."/>
            <person name="Roberts A."/>
            <person name="Saif S."/>
            <person name="Shea T."/>
            <person name="Shenoy N."/>
            <person name="Sisk P."/>
            <person name="Stolte C."/>
            <person name="Sykes S."/>
            <person name="White J."/>
            <person name="Yandava C."/>
            <person name="Burger G."/>
            <person name="Gray M.W."/>
            <person name="Holland P.W.H."/>
            <person name="King N."/>
            <person name="Lang F.B.F."/>
            <person name="Roger A.J."/>
            <person name="Ruiz-Trillo I."/>
            <person name="Haas B."/>
            <person name="Nusbaum C."/>
            <person name="Birren B."/>
        </authorList>
    </citation>
    <scope>NUCLEOTIDE SEQUENCE [LARGE SCALE GENOMIC DNA]</scope>
    <source>
        <strain evidence="2 3">JP610</strain>
    </source>
</reference>
<proteinExistence type="predicted"/>